<evidence type="ECO:0000313" key="9">
    <source>
        <dbReference type="Ensembl" id="ENSACCP00020024603.1"/>
    </source>
</evidence>
<keyword evidence="6" id="KW-0343">GTPase activation</keyword>
<feature type="region of interest" description="Disordered" evidence="7">
    <location>
        <begin position="108"/>
        <end position="150"/>
    </location>
</feature>
<comment type="subcellular location">
    <subcellularLocation>
        <location evidence="6">Endosome membrane</location>
        <topology evidence="6">Peripheral membrane protein</topology>
    </subcellularLocation>
</comment>
<dbReference type="GeneTree" id="ENSGT00940000160289"/>
<dbReference type="CDD" id="cd08835">
    <property type="entry name" value="ArfGap_ACAP"/>
    <property type="match status" value="1"/>
</dbReference>
<evidence type="ECO:0000256" key="4">
    <source>
        <dbReference type="ARBA" id="ARBA00023043"/>
    </source>
</evidence>
<comment type="domain">
    <text evidence="6">The BAR domain mediates homodimerization, it can neither bind membrane nor impart curvature, but instead requires the neighboring PH domain to achieve these functions.</text>
</comment>
<dbReference type="PANTHER" id="PTHR23180">
    <property type="entry name" value="CENTAURIN/ARF"/>
    <property type="match status" value="1"/>
</dbReference>
<feature type="compositionally biased region" description="Gly residues" evidence="7">
    <location>
        <begin position="219"/>
        <end position="234"/>
    </location>
</feature>
<dbReference type="InterPro" id="IPR038508">
    <property type="entry name" value="ArfGAP_dom_sf"/>
</dbReference>
<keyword evidence="2 5" id="KW-0863">Zinc-finger</keyword>
<feature type="compositionally biased region" description="Gly residues" evidence="7">
    <location>
        <begin position="383"/>
        <end position="392"/>
    </location>
</feature>
<name>A0A663FJC9_AQUCH</name>
<feature type="compositionally biased region" description="Low complexity" evidence="7">
    <location>
        <begin position="350"/>
        <end position="360"/>
    </location>
</feature>
<dbReference type="SUPFAM" id="SSF103657">
    <property type="entry name" value="BAR/IMD domain-like"/>
    <property type="match status" value="1"/>
</dbReference>
<feature type="compositionally biased region" description="Gly residues" evidence="7">
    <location>
        <begin position="114"/>
        <end position="138"/>
    </location>
</feature>
<sequence>MTVKLDFEECLRDSPWFRAAVEEAEADVAELETHLEKVLKLCSAMLEAGRQLEGTSRAFAAGLRELAGIPRGDPLVREALEKFCDSLEQMMDSHEELQDSTQVALRRHHPHPAQGGGAGAAGGASGAGAGGGGAGGGPAAPRRGPAPAALGGPRSCRCFGRGPGRGPGEGAGLCSADQCDAGQEEDRDPPVCAGPAGSPGRLLQPGPPQGHQHPAVPGAAGGAAGPAGAGGGPAAAGHGAAPRPAAAAGPITGDGGRGHRGGGAGGPPPWRGTCTREPATPSAPGAGAGSPSRATNWCTSNGRGTPQQWWWRTCASAPSSPAPTSSVASASRSSPPPSPACCRQTRRGSSEPGSAPSRAASPPPSARGPPGTPPVSPPNVRGRGPGGFGGGPPESQVLETVLGLEGNGSCCDCREPAPAWASVNLGITLCIECSGIHRSLGVHFSKVRSLTLDSWEPELVKLMCELGNSTLNRIYEARVEEMGVKRPPPGCSRAQREDWIRAKYVEKKFVTGLPGGGPRPRPSRAGPASRPGSAPRGSPTPRSCHTQVGEGRGWGGGRGGALCIGE</sequence>
<dbReference type="Ensembl" id="ENSACCT00020025700.1">
    <property type="protein sequence ID" value="ENSACCP00020024603.1"/>
    <property type="gene ID" value="ENSACCG00020016845.1"/>
</dbReference>
<dbReference type="InterPro" id="IPR037278">
    <property type="entry name" value="ARFGAP/RecO"/>
</dbReference>
<comment type="function">
    <text evidence="6">GTPase-activating protein for the ADP ribosylation factor family.</text>
</comment>
<dbReference type="FunFam" id="1.10.220.150:FF:000007">
    <property type="entry name" value="Arf-GAP with coiled-coil, ANK repeat and PH domain-containing protein 2"/>
    <property type="match status" value="1"/>
</dbReference>
<feature type="region of interest" description="Disordered" evidence="7">
    <location>
        <begin position="166"/>
        <end position="396"/>
    </location>
</feature>
<comment type="domain">
    <text evidence="6">PH domain binds phospholipids including phosphatidic acid, phosphatidylinositol 3-phosphate, phosphatidylinositol 3,5-bisphosphate (PIP2) and phosphatidylinositol 3,4,5-trisphosphate (PIP3). May mediate protein binding to PIP2 or PIP3 containing membranes.</text>
</comment>
<dbReference type="SMART" id="SM00105">
    <property type="entry name" value="ArfGap"/>
    <property type="match status" value="1"/>
</dbReference>
<keyword evidence="3 6" id="KW-0862">Zinc</keyword>
<feature type="compositionally biased region" description="Polar residues" evidence="7">
    <location>
        <begin position="293"/>
        <end position="310"/>
    </location>
</feature>
<keyword evidence="10" id="KW-1185">Reference proteome</keyword>
<protein>
    <recommendedName>
        <fullName evidence="6">Arf-GAP with coiled-coil, ANK repeat and PH domain-containing protein</fullName>
        <shortName evidence="6">Cnt-b</shortName>
    </recommendedName>
    <alternativeName>
        <fullName evidence="6">Centaurin-beta</fullName>
    </alternativeName>
</protein>
<dbReference type="GO" id="GO:0008270">
    <property type="term" value="F:zinc ion binding"/>
    <property type="evidence" value="ECO:0007669"/>
    <property type="project" value="UniProtKB-KW"/>
</dbReference>
<evidence type="ECO:0000256" key="3">
    <source>
        <dbReference type="ARBA" id="ARBA00022833"/>
    </source>
</evidence>
<feature type="compositionally biased region" description="Low complexity" evidence="7">
    <location>
        <begin position="315"/>
        <end position="333"/>
    </location>
</feature>
<dbReference type="InterPro" id="IPR004148">
    <property type="entry name" value="BAR_dom"/>
</dbReference>
<dbReference type="SUPFAM" id="SSF57863">
    <property type="entry name" value="ArfGap/RecO-like zinc finger"/>
    <property type="match status" value="1"/>
</dbReference>
<dbReference type="InParanoid" id="A0A663FJC9"/>
<proteinExistence type="predicted"/>
<evidence type="ECO:0000256" key="6">
    <source>
        <dbReference type="RuleBase" id="RU369028"/>
    </source>
</evidence>
<dbReference type="GO" id="GO:0010008">
    <property type="term" value="C:endosome membrane"/>
    <property type="evidence" value="ECO:0007669"/>
    <property type="project" value="UniProtKB-SubCell"/>
</dbReference>
<organism evidence="9 10">
    <name type="scientific">Aquila chrysaetos chrysaetos</name>
    <dbReference type="NCBI Taxonomy" id="223781"/>
    <lineage>
        <taxon>Eukaryota</taxon>
        <taxon>Metazoa</taxon>
        <taxon>Chordata</taxon>
        <taxon>Craniata</taxon>
        <taxon>Vertebrata</taxon>
        <taxon>Euteleostomi</taxon>
        <taxon>Archelosauria</taxon>
        <taxon>Archosauria</taxon>
        <taxon>Dinosauria</taxon>
        <taxon>Saurischia</taxon>
        <taxon>Theropoda</taxon>
        <taxon>Coelurosauria</taxon>
        <taxon>Aves</taxon>
        <taxon>Neognathae</taxon>
        <taxon>Neoaves</taxon>
        <taxon>Telluraves</taxon>
        <taxon>Accipitrimorphae</taxon>
        <taxon>Accipitriformes</taxon>
        <taxon>Accipitridae</taxon>
        <taxon>Accipitrinae</taxon>
        <taxon>Aquila</taxon>
    </lineage>
</organism>
<dbReference type="Pfam" id="PF16746">
    <property type="entry name" value="BAR_3"/>
    <property type="match status" value="1"/>
</dbReference>
<dbReference type="Gene3D" id="1.10.220.150">
    <property type="entry name" value="Arf GTPase activating protein"/>
    <property type="match status" value="1"/>
</dbReference>
<dbReference type="AlphaFoldDB" id="A0A663FJC9"/>
<keyword evidence="6" id="KW-0677">Repeat</keyword>
<feature type="compositionally biased region" description="Pro residues" evidence="7">
    <location>
        <begin position="361"/>
        <end position="377"/>
    </location>
</feature>
<evidence type="ECO:0000313" key="10">
    <source>
        <dbReference type="Proteomes" id="UP000472275"/>
    </source>
</evidence>
<dbReference type="PRINTS" id="PR00405">
    <property type="entry name" value="REVINTRACTNG"/>
</dbReference>
<dbReference type="Proteomes" id="UP000472275">
    <property type="component" value="Unassembled WGS sequence"/>
</dbReference>
<feature type="domain" description="Arf-GAP" evidence="8">
    <location>
        <begin position="395"/>
        <end position="510"/>
    </location>
</feature>
<reference evidence="9" key="1">
    <citation type="submission" date="2025-08" db="UniProtKB">
        <authorList>
            <consortium name="Ensembl"/>
        </authorList>
    </citation>
    <scope>IDENTIFICATION</scope>
</reference>
<feature type="compositionally biased region" description="Low complexity" evidence="7">
    <location>
        <begin position="523"/>
        <end position="543"/>
    </location>
</feature>
<evidence type="ECO:0000256" key="2">
    <source>
        <dbReference type="ARBA" id="ARBA00022771"/>
    </source>
</evidence>
<feature type="region of interest" description="Disordered" evidence="7">
    <location>
        <begin position="510"/>
        <end position="559"/>
    </location>
</feature>
<evidence type="ECO:0000256" key="7">
    <source>
        <dbReference type="SAM" id="MobiDB-lite"/>
    </source>
</evidence>
<dbReference type="GO" id="GO:0005096">
    <property type="term" value="F:GTPase activator activity"/>
    <property type="evidence" value="ECO:0007669"/>
    <property type="project" value="UniProtKB-KW"/>
</dbReference>
<dbReference type="Gene3D" id="1.20.1270.60">
    <property type="entry name" value="Arfaptin homology (AH) domain/BAR domain"/>
    <property type="match status" value="1"/>
</dbReference>
<keyword evidence="4 6" id="KW-0040">ANK repeat</keyword>
<evidence type="ECO:0000256" key="1">
    <source>
        <dbReference type="ARBA" id="ARBA00022723"/>
    </source>
</evidence>
<dbReference type="Pfam" id="PF01412">
    <property type="entry name" value="ArfGap"/>
    <property type="match status" value="1"/>
</dbReference>
<keyword evidence="1 6" id="KW-0479">Metal-binding</keyword>
<feature type="compositionally biased region" description="Low complexity" evidence="7">
    <location>
        <begin position="282"/>
        <end position="292"/>
    </location>
</feature>
<dbReference type="InterPro" id="IPR001164">
    <property type="entry name" value="ArfGAP_dom"/>
</dbReference>
<dbReference type="InterPro" id="IPR045258">
    <property type="entry name" value="ACAP1/2/3-like"/>
</dbReference>
<comment type="activity regulation">
    <text evidence="6">GAP activity stimulated by phosphatidylinositol 4,5-bisphosphate (PIP2) and phosphatidic acid.</text>
</comment>
<dbReference type="InterPro" id="IPR027267">
    <property type="entry name" value="AH/BAR_dom_sf"/>
</dbReference>
<feature type="compositionally biased region" description="Gly residues" evidence="7">
    <location>
        <begin position="550"/>
        <end position="559"/>
    </location>
</feature>
<accession>A0A663FJC9</accession>
<keyword evidence="6" id="KW-0967">Endosome</keyword>
<feature type="compositionally biased region" description="Low complexity" evidence="7">
    <location>
        <begin position="235"/>
        <end position="251"/>
    </location>
</feature>
<reference evidence="9" key="2">
    <citation type="submission" date="2025-09" db="UniProtKB">
        <authorList>
            <consortium name="Ensembl"/>
        </authorList>
    </citation>
    <scope>IDENTIFICATION</scope>
</reference>
<feature type="compositionally biased region" description="Low complexity" evidence="7">
    <location>
        <begin position="139"/>
        <end position="150"/>
    </location>
</feature>
<dbReference type="PANTHER" id="PTHR23180:SF197">
    <property type="entry name" value="ARF-GAP WITH COILED-COIL, ANK REPEAT AND PH DOMAIN-CONTAINING PROTEIN 1"/>
    <property type="match status" value="1"/>
</dbReference>
<dbReference type="PROSITE" id="PS50115">
    <property type="entry name" value="ARFGAP"/>
    <property type="match status" value="1"/>
</dbReference>
<evidence type="ECO:0000259" key="8">
    <source>
        <dbReference type="PROSITE" id="PS50115"/>
    </source>
</evidence>
<evidence type="ECO:0000256" key="5">
    <source>
        <dbReference type="PROSITE-ProRule" id="PRU00288"/>
    </source>
</evidence>
<feature type="compositionally biased region" description="Low complexity" evidence="7">
    <location>
        <begin position="199"/>
        <end position="218"/>
    </location>
</feature>